<comment type="caution">
    <text evidence="1">The sequence shown here is derived from an EMBL/GenBank/DDBJ whole genome shotgun (WGS) entry which is preliminary data.</text>
</comment>
<organism evidence="1">
    <name type="scientific">marine sediment metagenome</name>
    <dbReference type="NCBI Taxonomy" id="412755"/>
    <lineage>
        <taxon>unclassified sequences</taxon>
        <taxon>metagenomes</taxon>
        <taxon>ecological metagenomes</taxon>
    </lineage>
</organism>
<dbReference type="AlphaFoldDB" id="A0A0F9IPF1"/>
<sequence>MPQMHKTETFQKLATLLSSDAPKKWCYLQSIYLFHDGAMRLKECYKEDPGSDWKSFNTGSSGFDIMDWWEAYHGMVKEAEGNEFKVARAIIDSNGDLKMNLSYDICDPFADIDLLTLIEQLWPDS</sequence>
<accession>A0A0F9IPF1</accession>
<reference evidence="1" key="1">
    <citation type="journal article" date="2015" name="Nature">
        <title>Complex archaea that bridge the gap between prokaryotes and eukaryotes.</title>
        <authorList>
            <person name="Spang A."/>
            <person name="Saw J.H."/>
            <person name="Jorgensen S.L."/>
            <person name="Zaremba-Niedzwiedzka K."/>
            <person name="Martijn J."/>
            <person name="Lind A.E."/>
            <person name="van Eijk R."/>
            <person name="Schleper C."/>
            <person name="Guy L."/>
            <person name="Ettema T.J."/>
        </authorList>
    </citation>
    <scope>NUCLEOTIDE SEQUENCE</scope>
</reference>
<name>A0A0F9IPF1_9ZZZZ</name>
<gene>
    <name evidence="1" type="ORF">LCGC14_1852760</name>
</gene>
<proteinExistence type="predicted"/>
<protein>
    <submittedName>
        <fullName evidence="1">Uncharacterized protein</fullName>
    </submittedName>
</protein>
<dbReference type="EMBL" id="LAZR01018631">
    <property type="protein sequence ID" value="KKL95620.1"/>
    <property type="molecule type" value="Genomic_DNA"/>
</dbReference>
<evidence type="ECO:0000313" key="1">
    <source>
        <dbReference type="EMBL" id="KKL95620.1"/>
    </source>
</evidence>